<accession>A7I3X3</accession>
<proteinExistence type="predicted"/>
<gene>
    <name evidence="1" type="ordered locus">CHAB381_1702</name>
</gene>
<dbReference type="HOGENOM" id="CLU_124385_0_0_7"/>
<evidence type="ECO:0000313" key="2">
    <source>
        <dbReference type="Proteomes" id="UP000002407"/>
    </source>
</evidence>
<evidence type="ECO:0000313" key="1">
    <source>
        <dbReference type="EMBL" id="ABS51499.1"/>
    </source>
</evidence>
<dbReference type="RefSeq" id="WP_012109520.1">
    <property type="nucleotide sequence ID" value="NC_009714.1"/>
</dbReference>
<reference evidence="2" key="1">
    <citation type="submission" date="2007-07" db="EMBL/GenBank/DDBJ databases">
        <title>Complete genome sequence of Campylobacter hominis ATCC BAA-381, a commensal isolated from the human gastrointestinal tract.</title>
        <authorList>
            <person name="Fouts D.E."/>
            <person name="Mongodin E.F."/>
            <person name="Puiu D."/>
            <person name="Sebastian Y."/>
            <person name="Miller W.G."/>
            <person name="Mandrell R.E."/>
            <person name="Nelson K.E."/>
        </authorList>
    </citation>
    <scope>NUCLEOTIDE SEQUENCE [LARGE SCALE GENOMIC DNA]</scope>
    <source>
        <strain evidence="2">ATCC BAA-381 / LMG 19568 / NCTC 13146 / CH001A</strain>
    </source>
</reference>
<dbReference type="OrthoDB" id="5339711at2"/>
<dbReference type="eggNOG" id="ENOG5031ASX">
    <property type="taxonomic scope" value="Bacteria"/>
</dbReference>
<keyword evidence="2" id="KW-1185">Reference proteome</keyword>
<dbReference type="EMBL" id="CP000776">
    <property type="protein sequence ID" value="ABS51499.1"/>
    <property type="molecule type" value="Genomic_DNA"/>
</dbReference>
<dbReference type="STRING" id="360107.CHAB381_1702"/>
<protein>
    <submittedName>
        <fullName evidence="1">Uncharacterized protein</fullName>
    </submittedName>
</protein>
<dbReference type="Proteomes" id="UP000002407">
    <property type="component" value="Chromosome"/>
</dbReference>
<organism evidence="1 2">
    <name type="scientific">Campylobacter hominis (strain ATCC BAA-381 / DSM 21671 / CCUG 45161 / LMG 19568 / NCTC 13146 / CH001A)</name>
    <dbReference type="NCBI Taxonomy" id="360107"/>
    <lineage>
        <taxon>Bacteria</taxon>
        <taxon>Pseudomonadati</taxon>
        <taxon>Campylobacterota</taxon>
        <taxon>Epsilonproteobacteria</taxon>
        <taxon>Campylobacterales</taxon>
        <taxon>Campylobacteraceae</taxon>
        <taxon>Campylobacter</taxon>
    </lineage>
</organism>
<dbReference type="AlphaFoldDB" id="A7I3X3"/>
<name>A7I3X3_CAMHC</name>
<dbReference type="KEGG" id="cha:CHAB381_1702"/>
<sequence length="150" mass="17020">MIIIGDKIVKFEPFNEIKSMSQISKFDNLLFNFDRQKIILAQNFNKIFSVRTNNINEILIANAAGAKFIVVNFKTAKTAQELAEKYLFDAKIAVYLHFERNLKKLAQIGVDAAILSPGINKVDSTVSNIASKFKNLKLPNLLKFKKNIQK</sequence>